<dbReference type="RefSeq" id="WP_132648247.1">
    <property type="nucleotide sequence ID" value="NZ_CP181386.1"/>
</dbReference>
<feature type="transmembrane region" description="Helical" evidence="1">
    <location>
        <begin position="152"/>
        <end position="173"/>
    </location>
</feature>
<protein>
    <recommendedName>
        <fullName evidence="4">O-antigen ligase-like membrane protein</fullName>
    </recommendedName>
</protein>
<dbReference type="OrthoDB" id="8579677at2"/>
<keyword evidence="1" id="KW-0812">Transmembrane</keyword>
<feature type="transmembrane region" description="Helical" evidence="1">
    <location>
        <begin position="256"/>
        <end position="286"/>
    </location>
</feature>
<evidence type="ECO:0008006" key="4">
    <source>
        <dbReference type="Google" id="ProtNLM"/>
    </source>
</evidence>
<dbReference type="AlphaFoldDB" id="A0A4R2M4P0"/>
<feature type="transmembrane region" description="Helical" evidence="1">
    <location>
        <begin position="298"/>
        <end position="320"/>
    </location>
</feature>
<feature type="transmembrane region" description="Helical" evidence="1">
    <location>
        <begin position="86"/>
        <end position="108"/>
    </location>
</feature>
<keyword evidence="1" id="KW-1133">Transmembrane helix</keyword>
<evidence type="ECO:0000256" key="1">
    <source>
        <dbReference type="SAM" id="Phobius"/>
    </source>
</evidence>
<feature type="transmembrane region" description="Helical" evidence="1">
    <location>
        <begin position="220"/>
        <end position="244"/>
    </location>
</feature>
<dbReference type="GeneID" id="99686541"/>
<feature type="transmembrane region" description="Helical" evidence="1">
    <location>
        <begin position="120"/>
        <end position="140"/>
    </location>
</feature>
<gene>
    <name evidence="2" type="ORF">EV684_11050</name>
</gene>
<sequence>MRALAWPGVPVLPLVLGGGLVLLLVLAIALFAASGFWLGGMLIAGLLLGAMLLMLPIPVLTVVLLLVTFVAQGTAGYFLRFPQAAWLPYLLCLLLAARAVAGAAAPAGHGPRPASPWSSAPVLFLLLYCVALALATLVNLPPLVQVVVGLKNALPIWVAAAIVLLGAGRAGFAPLVWRVLQVVFFVQLPVVLYQHFVIVPRRHDALTTGMDAVVGTFGGLIDAGGANATLVAFTLLVMAYRLALWDRGRAGFGSLLLYWAVGLAIILSGEVKAVLAWLPLVLFWVLRRRVFTSFATAVIALALGAVLVAGTFTAYAALYWQKIEHRSNADLVEKMGYFFDTRNIDYSRGQISRGASIALWAADRHNDVPHRLVGWGPGASRVSATGGLGEVAQRYAPLTIAATGAALLLWDVGLLGLAAFAGLLASLAWTLARASRSSALPPEDRVAADAFAAVVLVFLSLLVYNRSLHDDAGMQLMLALALGFALHWRRAWTGARTGPARRAAGQP</sequence>
<comment type="caution">
    <text evidence="2">The sequence shown here is derived from an EMBL/GenBank/DDBJ whole genome shotgun (WGS) entry which is preliminary data.</text>
</comment>
<feature type="transmembrane region" description="Helical" evidence="1">
    <location>
        <begin position="446"/>
        <end position="466"/>
    </location>
</feature>
<dbReference type="EMBL" id="SLXD01000010">
    <property type="protein sequence ID" value="TCP01120.1"/>
    <property type="molecule type" value="Genomic_DNA"/>
</dbReference>
<keyword evidence="1" id="KW-0472">Membrane</keyword>
<accession>A0A4R2M4P0</accession>
<dbReference type="Proteomes" id="UP000295106">
    <property type="component" value="Unassembled WGS sequence"/>
</dbReference>
<organism evidence="2 3">
    <name type="scientific">Rubrivivax gelatinosus</name>
    <name type="common">Rhodocyclus gelatinosus</name>
    <name type="synonym">Rhodopseudomonas gelatinosa</name>
    <dbReference type="NCBI Taxonomy" id="28068"/>
    <lineage>
        <taxon>Bacteria</taxon>
        <taxon>Pseudomonadati</taxon>
        <taxon>Pseudomonadota</taxon>
        <taxon>Betaproteobacteria</taxon>
        <taxon>Burkholderiales</taxon>
        <taxon>Sphaerotilaceae</taxon>
        <taxon>Rubrivivax</taxon>
    </lineage>
</organism>
<feature type="transmembrane region" description="Helical" evidence="1">
    <location>
        <begin position="179"/>
        <end position="199"/>
    </location>
</feature>
<feature type="transmembrane region" description="Helical" evidence="1">
    <location>
        <begin position="412"/>
        <end position="434"/>
    </location>
</feature>
<proteinExistence type="predicted"/>
<evidence type="ECO:0000313" key="3">
    <source>
        <dbReference type="Proteomes" id="UP000295106"/>
    </source>
</evidence>
<evidence type="ECO:0000313" key="2">
    <source>
        <dbReference type="EMBL" id="TCP01120.1"/>
    </source>
</evidence>
<feature type="transmembrane region" description="Helical" evidence="1">
    <location>
        <begin position="12"/>
        <end position="31"/>
    </location>
</feature>
<reference evidence="2 3" key="1">
    <citation type="submission" date="2019-03" db="EMBL/GenBank/DDBJ databases">
        <title>Genomic Encyclopedia of Type Strains, Phase IV (KMG-IV): sequencing the most valuable type-strain genomes for metagenomic binning, comparative biology and taxonomic classification.</title>
        <authorList>
            <person name="Goeker M."/>
        </authorList>
    </citation>
    <scope>NUCLEOTIDE SEQUENCE [LARGE SCALE GENOMIC DNA]</scope>
    <source>
        <strain evidence="2 3">DSM 1709</strain>
    </source>
</reference>
<name>A0A4R2M4P0_RUBGE</name>